<proteinExistence type="predicted"/>
<dbReference type="Proteomes" id="UP001060085">
    <property type="component" value="Linkage Group LG02"/>
</dbReference>
<protein>
    <submittedName>
        <fullName evidence="1">Uncharacterized protein</fullName>
    </submittedName>
</protein>
<evidence type="ECO:0000313" key="1">
    <source>
        <dbReference type="EMBL" id="KAI5676575.1"/>
    </source>
</evidence>
<dbReference type="EMBL" id="CM044702">
    <property type="protein sequence ID" value="KAI5676575.1"/>
    <property type="molecule type" value="Genomic_DNA"/>
</dbReference>
<keyword evidence="2" id="KW-1185">Reference proteome</keyword>
<sequence>MVFLMSDAAVFKICEIAGKRYEIEMFFKNTPSLPSVNPYEASPEQVGLLQLQWRYEVPTEHVTPKLTRIKHIVRSREDNKDGEAEGAQREFEDSKYEKSDCDDERLWTDCIEDLVKEDVEGFEENLNDELRTGKKSNAVMQLPPESVATEGAASQAEPLQQAATELESESATTAAATEYVATEAATETAAEAPIEAATEPTTQPH</sequence>
<accession>A0ACC0BVD4</accession>
<organism evidence="1 2">
    <name type="scientific">Catharanthus roseus</name>
    <name type="common">Madagascar periwinkle</name>
    <name type="synonym">Vinca rosea</name>
    <dbReference type="NCBI Taxonomy" id="4058"/>
    <lineage>
        <taxon>Eukaryota</taxon>
        <taxon>Viridiplantae</taxon>
        <taxon>Streptophyta</taxon>
        <taxon>Embryophyta</taxon>
        <taxon>Tracheophyta</taxon>
        <taxon>Spermatophyta</taxon>
        <taxon>Magnoliopsida</taxon>
        <taxon>eudicotyledons</taxon>
        <taxon>Gunneridae</taxon>
        <taxon>Pentapetalae</taxon>
        <taxon>asterids</taxon>
        <taxon>lamiids</taxon>
        <taxon>Gentianales</taxon>
        <taxon>Apocynaceae</taxon>
        <taxon>Rauvolfioideae</taxon>
        <taxon>Vinceae</taxon>
        <taxon>Catharanthinae</taxon>
        <taxon>Catharanthus</taxon>
    </lineage>
</organism>
<name>A0ACC0BVD4_CATRO</name>
<comment type="caution">
    <text evidence="1">The sequence shown here is derived from an EMBL/GenBank/DDBJ whole genome shotgun (WGS) entry which is preliminary data.</text>
</comment>
<evidence type="ECO:0000313" key="2">
    <source>
        <dbReference type="Proteomes" id="UP001060085"/>
    </source>
</evidence>
<gene>
    <name evidence="1" type="ORF">M9H77_07525</name>
</gene>
<reference evidence="2" key="1">
    <citation type="journal article" date="2023" name="Nat. Plants">
        <title>Single-cell RNA sequencing provides a high-resolution roadmap for understanding the multicellular compartmentation of specialized metabolism.</title>
        <authorList>
            <person name="Sun S."/>
            <person name="Shen X."/>
            <person name="Li Y."/>
            <person name="Li Y."/>
            <person name="Wang S."/>
            <person name="Li R."/>
            <person name="Zhang H."/>
            <person name="Shen G."/>
            <person name="Guo B."/>
            <person name="Wei J."/>
            <person name="Xu J."/>
            <person name="St-Pierre B."/>
            <person name="Chen S."/>
            <person name="Sun C."/>
        </authorList>
    </citation>
    <scope>NUCLEOTIDE SEQUENCE [LARGE SCALE GENOMIC DNA]</scope>
</reference>